<feature type="region of interest" description="Disordered" evidence="1">
    <location>
        <begin position="25"/>
        <end position="64"/>
    </location>
</feature>
<organism evidence="2 3">
    <name type="scientific">Aspergillus ellipticus CBS 707.79</name>
    <dbReference type="NCBI Taxonomy" id="1448320"/>
    <lineage>
        <taxon>Eukaryota</taxon>
        <taxon>Fungi</taxon>
        <taxon>Dikarya</taxon>
        <taxon>Ascomycota</taxon>
        <taxon>Pezizomycotina</taxon>
        <taxon>Eurotiomycetes</taxon>
        <taxon>Eurotiomycetidae</taxon>
        <taxon>Eurotiales</taxon>
        <taxon>Aspergillaceae</taxon>
        <taxon>Aspergillus</taxon>
        <taxon>Aspergillus subgen. Circumdati</taxon>
    </lineage>
</organism>
<proteinExistence type="predicted"/>
<evidence type="ECO:0000256" key="1">
    <source>
        <dbReference type="SAM" id="MobiDB-lite"/>
    </source>
</evidence>
<evidence type="ECO:0000313" key="3">
    <source>
        <dbReference type="Proteomes" id="UP000247810"/>
    </source>
</evidence>
<protein>
    <submittedName>
        <fullName evidence="2">Uncharacterized protein</fullName>
    </submittedName>
</protein>
<name>A0A319CQ64_9EURO</name>
<evidence type="ECO:0000313" key="2">
    <source>
        <dbReference type="EMBL" id="PYH87506.1"/>
    </source>
</evidence>
<dbReference type="AlphaFoldDB" id="A0A319CQ64"/>
<feature type="compositionally biased region" description="Polar residues" evidence="1">
    <location>
        <begin position="27"/>
        <end position="37"/>
    </location>
</feature>
<keyword evidence="3" id="KW-1185">Reference proteome</keyword>
<reference evidence="2 3" key="1">
    <citation type="submission" date="2018-02" db="EMBL/GenBank/DDBJ databases">
        <title>The genomes of Aspergillus section Nigri reveals drivers in fungal speciation.</title>
        <authorList>
            <consortium name="DOE Joint Genome Institute"/>
            <person name="Vesth T.C."/>
            <person name="Nybo J."/>
            <person name="Theobald S."/>
            <person name="Brandl J."/>
            <person name="Frisvad J.C."/>
            <person name="Nielsen K.F."/>
            <person name="Lyhne E.K."/>
            <person name="Kogle M.E."/>
            <person name="Kuo A."/>
            <person name="Riley R."/>
            <person name="Clum A."/>
            <person name="Nolan M."/>
            <person name="Lipzen A."/>
            <person name="Salamov A."/>
            <person name="Henrissat B."/>
            <person name="Wiebenga A."/>
            <person name="De vries R.P."/>
            <person name="Grigoriev I.V."/>
            <person name="Mortensen U.H."/>
            <person name="Andersen M.R."/>
            <person name="Baker S.E."/>
        </authorList>
    </citation>
    <scope>NUCLEOTIDE SEQUENCE [LARGE SCALE GENOMIC DNA]</scope>
    <source>
        <strain evidence="2 3">CBS 707.79</strain>
    </source>
</reference>
<sequence>MALILRQPVAASHRRRQPTCCCPAHSRGNSSRCQKSSLPEVRMDGRPPGVPPPREGLRASFGGC</sequence>
<accession>A0A319CQ64</accession>
<dbReference type="EMBL" id="KZ826226">
    <property type="protein sequence ID" value="PYH87506.1"/>
    <property type="molecule type" value="Genomic_DNA"/>
</dbReference>
<gene>
    <name evidence="2" type="ORF">BO71DRAFT_404606</name>
</gene>
<dbReference type="Proteomes" id="UP000247810">
    <property type="component" value="Unassembled WGS sequence"/>
</dbReference>
<dbReference type="VEuPathDB" id="FungiDB:BO71DRAFT_404606"/>